<sequence>MTGKHVNLNIGGGLFALLGIVFIVLKLCHVIDWAWWLVLLPLYVPFVLAVLVLVFVCLWVKVSE</sequence>
<comment type="caution">
    <text evidence="2">The sequence shown here is derived from an EMBL/GenBank/DDBJ whole genome shotgun (WGS) entry which is preliminary data.</text>
</comment>
<evidence type="ECO:0000313" key="5">
    <source>
        <dbReference type="Proteomes" id="UP000491334"/>
    </source>
</evidence>
<dbReference type="AlphaFoldDB" id="A0A6I1BWW6"/>
<reference evidence="4 5" key="1">
    <citation type="journal article" date="2019" name="Nat. Med.">
        <title>A library of human gut bacterial isolates paired with longitudinal multiomics data enables mechanistic microbiome research.</title>
        <authorList>
            <person name="Poyet M."/>
            <person name="Groussin M."/>
            <person name="Gibbons S.M."/>
            <person name="Avila-Pacheco J."/>
            <person name="Jiang X."/>
            <person name="Kearney S.M."/>
            <person name="Perrotta A.R."/>
            <person name="Berdy B."/>
            <person name="Zhao S."/>
            <person name="Lieberman T.D."/>
            <person name="Swanson P.K."/>
            <person name="Smith M."/>
            <person name="Roesemann S."/>
            <person name="Alexander J.E."/>
            <person name="Rich S.A."/>
            <person name="Livny J."/>
            <person name="Vlamakis H."/>
            <person name="Clish C."/>
            <person name="Bullock K."/>
            <person name="Deik A."/>
            <person name="Scott J."/>
            <person name="Pierce K.A."/>
            <person name="Xavier R.J."/>
            <person name="Alm E.J."/>
        </authorList>
    </citation>
    <scope>NUCLEOTIDE SEQUENCE [LARGE SCALE GENOMIC DNA]</scope>
    <source>
        <strain evidence="2 4">BIOML-A283</strain>
        <strain evidence="3 5">BIOML-A284</strain>
    </source>
</reference>
<evidence type="ECO:0000256" key="1">
    <source>
        <dbReference type="SAM" id="Phobius"/>
    </source>
</evidence>
<evidence type="ECO:0000313" key="2">
    <source>
        <dbReference type="EMBL" id="KAB6911516.1"/>
    </source>
</evidence>
<dbReference type="EMBL" id="WDZO01000024">
    <property type="protein sequence ID" value="KAB6911516.1"/>
    <property type="molecule type" value="Genomic_DNA"/>
</dbReference>
<keyword evidence="1" id="KW-0812">Transmembrane</keyword>
<evidence type="ECO:0000313" key="4">
    <source>
        <dbReference type="Proteomes" id="UP000481350"/>
    </source>
</evidence>
<feature type="transmembrane region" description="Helical" evidence="1">
    <location>
        <begin position="33"/>
        <end position="60"/>
    </location>
</feature>
<proteinExistence type="predicted"/>
<dbReference type="Proteomes" id="UP000491334">
    <property type="component" value="Unassembled WGS sequence"/>
</dbReference>
<dbReference type="EMBL" id="WDZP01000022">
    <property type="protein sequence ID" value="KAB6916924.1"/>
    <property type="molecule type" value="Genomic_DNA"/>
</dbReference>
<name>A0A6I1BWW6_BIFLN</name>
<keyword evidence="1" id="KW-0472">Membrane</keyword>
<accession>A0A6I1BWW6</accession>
<dbReference type="Proteomes" id="UP000481350">
    <property type="component" value="Unassembled WGS sequence"/>
</dbReference>
<organism evidence="2 4">
    <name type="scientific">Bifidobacterium longum</name>
    <dbReference type="NCBI Taxonomy" id="216816"/>
    <lineage>
        <taxon>Bacteria</taxon>
        <taxon>Bacillati</taxon>
        <taxon>Actinomycetota</taxon>
        <taxon>Actinomycetes</taxon>
        <taxon>Bifidobacteriales</taxon>
        <taxon>Bifidobacteriaceae</taxon>
        <taxon>Bifidobacterium</taxon>
    </lineage>
</organism>
<feature type="transmembrane region" description="Helical" evidence="1">
    <location>
        <begin position="7"/>
        <end position="27"/>
    </location>
</feature>
<evidence type="ECO:0000313" key="3">
    <source>
        <dbReference type="EMBL" id="KAB6916924.1"/>
    </source>
</evidence>
<keyword evidence="1" id="KW-1133">Transmembrane helix</keyword>
<protein>
    <recommendedName>
        <fullName evidence="6">Transmembrane Fragile-X-F protein</fullName>
    </recommendedName>
</protein>
<gene>
    <name evidence="2" type="ORF">GBJ98_09165</name>
    <name evidence="3" type="ORF">GBK06_09120</name>
</gene>
<evidence type="ECO:0008006" key="6">
    <source>
        <dbReference type="Google" id="ProtNLM"/>
    </source>
</evidence>